<keyword evidence="7 11" id="KW-0418">Kinase</keyword>
<dbReference type="PANTHER" id="PTHR24055">
    <property type="entry name" value="MITOGEN-ACTIVATED PROTEIN KINASE"/>
    <property type="match status" value="1"/>
</dbReference>
<comment type="cofactor">
    <cofactor evidence="1 11">
        <name>Mg(2+)</name>
        <dbReference type="ChEBI" id="CHEBI:18420"/>
    </cofactor>
</comment>
<dbReference type="PROSITE" id="PS00108">
    <property type="entry name" value="PROTEIN_KINASE_ST"/>
    <property type="match status" value="2"/>
</dbReference>
<comment type="catalytic activity">
    <reaction evidence="9">
        <text>L-threonyl-[protein] + ATP = O-phospho-L-threonyl-[protein] + ADP + H(+)</text>
        <dbReference type="Rhea" id="RHEA:46608"/>
        <dbReference type="Rhea" id="RHEA-COMP:11060"/>
        <dbReference type="Rhea" id="RHEA-COMP:11605"/>
        <dbReference type="ChEBI" id="CHEBI:15378"/>
        <dbReference type="ChEBI" id="CHEBI:30013"/>
        <dbReference type="ChEBI" id="CHEBI:30616"/>
        <dbReference type="ChEBI" id="CHEBI:61977"/>
        <dbReference type="ChEBI" id="CHEBI:456216"/>
        <dbReference type="EC" id="2.7.11.24"/>
    </reaction>
</comment>
<keyword evidence="5 11" id="KW-0808">Transferase</keyword>
<dbReference type="FunFam" id="1.10.510.10:FF:000283">
    <property type="entry name" value="Mitogen-activated protein kinase"/>
    <property type="match status" value="1"/>
</dbReference>
<dbReference type="OrthoDB" id="192887at2759"/>
<comment type="subcellular location">
    <subcellularLocation>
        <location evidence="11">Cytoplasm</location>
    </subcellularLocation>
</comment>
<comment type="similarity">
    <text evidence="2 11">Belongs to the protein kinase superfamily. CMGC Ser/Thr protein kinase family. MAP kinase subfamily.</text>
</comment>
<dbReference type="InterPro" id="IPR008271">
    <property type="entry name" value="Ser/Thr_kinase_AS"/>
</dbReference>
<dbReference type="PROSITE" id="PS50011">
    <property type="entry name" value="PROTEIN_KINASE_DOM"/>
    <property type="match status" value="2"/>
</dbReference>
<reference evidence="14 15" key="1">
    <citation type="submission" date="2015-07" db="EMBL/GenBank/DDBJ databases">
        <title>The genome of Eufriesea mexicana.</title>
        <authorList>
            <person name="Pan H."/>
            <person name="Kapheim K."/>
        </authorList>
    </citation>
    <scope>NUCLEOTIDE SEQUENCE [LARGE SCALE GENOMIC DNA]</scope>
    <source>
        <strain evidence="14">0111107269</strain>
        <tissue evidence="14">Whole body</tissue>
    </source>
</reference>
<protein>
    <recommendedName>
        <fullName evidence="11">Stress-activated protein kinase JNK</fullName>
        <ecNumber evidence="11">2.7.11.24</ecNumber>
    </recommendedName>
</protein>
<dbReference type="PRINTS" id="PR01772">
    <property type="entry name" value="JNKMAPKINASE"/>
</dbReference>
<feature type="domain" description="Protein kinase" evidence="13">
    <location>
        <begin position="463"/>
        <end position="759"/>
    </location>
</feature>
<dbReference type="InterPro" id="IPR011009">
    <property type="entry name" value="Kinase-like_dom_sf"/>
</dbReference>
<evidence type="ECO:0000256" key="1">
    <source>
        <dbReference type="ARBA" id="ARBA00001946"/>
    </source>
</evidence>
<dbReference type="GO" id="GO:0005524">
    <property type="term" value="F:ATP binding"/>
    <property type="evidence" value="ECO:0007669"/>
    <property type="project" value="UniProtKB-UniRule"/>
</dbReference>
<dbReference type="GO" id="GO:1903034">
    <property type="term" value="P:regulation of response to wounding"/>
    <property type="evidence" value="ECO:0007669"/>
    <property type="project" value="UniProtKB-ARBA"/>
</dbReference>
<feature type="compositionally biased region" description="Low complexity" evidence="12">
    <location>
        <begin position="63"/>
        <end position="75"/>
    </location>
</feature>
<evidence type="ECO:0000256" key="9">
    <source>
        <dbReference type="ARBA" id="ARBA00047592"/>
    </source>
</evidence>
<keyword evidence="8 11" id="KW-0067">ATP-binding</keyword>
<evidence type="ECO:0000256" key="7">
    <source>
        <dbReference type="ARBA" id="ARBA00022777"/>
    </source>
</evidence>
<evidence type="ECO:0000256" key="6">
    <source>
        <dbReference type="ARBA" id="ARBA00022741"/>
    </source>
</evidence>
<dbReference type="GO" id="GO:0005737">
    <property type="term" value="C:cytoplasm"/>
    <property type="evidence" value="ECO:0007669"/>
    <property type="project" value="UniProtKB-SubCell"/>
</dbReference>
<evidence type="ECO:0000259" key="13">
    <source>
        <dbReference type="PROSITE" id="PS50011"/>
    </source>
</evidence>
<organism evidence="14 15">
    <name type="scientific">Eufriesea mexicana</name>
    <dbReference type="NCBI Taxonomy" id="516756"/>
    <lineage>
        <taxon>Eukaryota</taxon>
        <taxon>Metazoa</taxon>
        <taxon>Ecdysozoa</taxon>
        <taxon>Arthropoda</taxon>
        <taxon>Hexapoda</taxon>
        <taxon>Insecta</taxon>
        <taxon>Pterygota</taxon>
        <taxon>Neoptera</taxon>
        <taxon>Endopterygota</taxon>
        <taxon>Hymenoptera</taxon>
        <taxon>Apocrita</taxon>
        <taxon>Aculeata</taxon>
        <taxon>Apoidea</taxon>
        <taxon>Anthophila</taxon>
        <taxon>Apidae</taxon>
        <taxon>Eufriesea</taxon>
    </lineage>
</organism>
<dbReference type="InterPro" id="IPR050117">
    <property type="entry name" value="MAPK"/>
</dbReference>
<evidence type="ECO:0000313" key="15">
    <source>
        <dbReference type="Proteomes" id="UP000250275"/>
    </source>
</evidence>
<keyword evidence="15" id="KW-1185">Reference proteome</keyword>
<keyword evidence="4 11" id="KW-0597">Phosphoprotein</keyword>
<dbReference type="FunFam" id="1.10.510.10:FF:000009">
    <property type="entry name" value="Mitogen-activated protein kinase"/>
    <property type="match status" value="1"/>
</dbReference>
<dbReference type="InterPro" id="IPR000719">
    <property type="entry name" value="Prot_kinase_dom"/>
</dbReference>
<dbReference type="SUPFAM" id="SSF56112">
    <property type="entry name" value="Protein kinase-like (PK-like)"/>
    <property type="match status" value="2"/>
</dbReference>
<name>A0A310SK00_9HYME</name>
<dbReference type="SMART" id="SM00220">
    <property type="entry name" value="S_TKc"/>
    <property type="match status" value="2"/>
</dbReference>
<comment type="function">
    <text evidence="11">Responds to activation by environmental stress and pro-inflammatory cytokines by phosphorylating a number of transcription factors, and thus regulates transcriptional activity.</text>
</comment>
<evidence type="ECO:0000256" key="11">
    <source>
        <dbReference type="RuleBase" id="RU368052"/>
    </source>
</evidence>
<dbReference type="Proteomes" id="UP000250275">
    <property type="component" value="Unassembled WGS sequence"/>
</dbReference>
<dbReference type="Gene3D" id="3.30.200.20">
    <property type="entry name" value="Phosphorylase Kinase, domain 1"/>
    <property type="match status" value="2"/>
</dbReference>
<keyword evidence="11" id="KW-0460">Magnesium</keyword>
<evidence type="ECO:0000256" key="2">
    <source>
        <dbReference type="ARBA" id="ARBA00008832"/>
    </source>
</evidence>
<evidence type="ECO:0000256" key="8">
    <source>
        <dbReference type="ARBA" id="ARBA00022840"/>
    </source>
</evidence>
<dbReference type="EMBL" id="KQ761783">
    <property type="protein sequence ID" value="OAD57006.1"/>
    <property type="molecule type" value="Genomic_DNA"/>
</dbReference>
<evidence type="ECO:0000256" key="3">
    <source>
        <dbReference type="ARBA" id="ARBA00022527"/>
    </source>
</evidence>
<dbReference type="Pfam" id="PF00069">
    <property type="entry name" value="Pkinase"/>
    <property type="match status" value="2"/>
</dbReference>
<accession>A0A310SK00</accession>
<sequence length="820" mass="92444">MDGGQAEEEGPRIEGLIFTVKSCRVNAKSQRYGKFGGNGFAMRSEAGRYVRFLLTNPARIRSEQSGGAAAASSSGSEERRSSGESVPQVPMPVSVPVSVPVLLPLDQPSKQRREIAFTFDQECSSGGEVQVQVQQERRAPRRMPYLGPDMTTRLSAMFYTVEVGDTRFTILKRYQNLKPIGSGAQGIVCAAYDTVTTQNVAIKKLSRPFQNVTHAKRAYREFKLMKLVNHKNIIGLLNAFTPQRSLDEFQDVYLVMELMDANLCQVIQMDLDHERMSYLLYQMLCGIKHLHSAGIIHRDLKPSNIVVKADCTLKILDFGLARTAGTTFMMTPYVVTRYYRAPETNPARIRSEQSGGAAAASSSGSEERRSSGESVPQVPMPVSVPVSVPVLLPLDQPSKQRREIAFTFDQECSSGGEVQVQVQQERRAPRRMPYLGPDMTTRLSAMFYTVEVGDTRFTILKRYQNLKPIGSGAQGIVCAAYDTVTTQNVAIKKLSRPFQNVTHAKRAYREFKLMKLVNHKNIIGLLNAFTPQRSLDEFQDVYLVMELMDANLCQVIQMDLDHERMSYLLYQMLCGIKHLHSAGIIHRDLKPSNIVVKADCTLKILDFGLARTAGTTFMMTPYVVTRYYRAPEVILGMGYKENVDIWSVGCIMGEMIRGGVLFPGTDHIDQWNKIIEQLGTPAQEFMQRLQPTVRNYVENRPRYPGYPFDRLFPDVLFPSDSSEHNRLKASQARDLLSRMLVIDPERRISVDDALLHNYINVWYDEGEVNAPAPGPYDHSVDEREHTVDQWKELIYQEVMEYETSHNSATTAQTSESGDAR</sequence>
<dbReference type="GO" id="GO:0004707">
    <property type="term" value="F:MAP kinase activity"/>
    <property type="evidence" value="ECO:0007669"/>
    <property type="project" value="UniProtKB-UniRule"/>
</dbReference>
<dbReference type="CDD" id="cd07850">
    <property type="entry name" value="STKc_JNK"/>
    <property type="match status" value="1"/>
</dbReference>
<dbReference type="InterPro" id="IPR008351">
    <property type="entry name" value="MAPK_JNK"/>
</dbReference>
<evidence type="ECO:0000256" key="12">
    <source>
        <dbReference type="SAM" id="MobiDB-lite"/>
    </source>
</evidence>
<keyword evidence="3 11" id="KW-0723">Serine/threonine-protein kinase</keyword>
<keyword evidence="6 11" id="KW-0547">Nucleotide-binding</keyword>
<evidence type="ECO:0000256" key="10">
    <source>
        <dbReference type="ARBA" id="ARBA00048312"/>
    </source>
</evidence>
<gene>
    <name evidence="14" type="ORF">WN48_02805</name>
</gene>
<feature type="region of interest" description="Disordered" evidence="12">
    <location>
        <begin position="62"/>
        <end position="91"/>
    </location>
</feature>
<dbReference type="PROSITE" id="PS01351">
    <property type="entry name" value="MAPK"/>
    <property type="match status" value="2"/>
</dbReference>
<comment type="catalytic activity">
    <reaction evidence="10">
        <text>L-seryl-[protein] + ATP = O-phospho-L-seryl-[protein] + ADP + H(+)</text>
        <dbReference type="Rhea" id="RHEA:17989"/>
        <dbReference type="Rhea" id="RHEA-COMP:9863"/>
        <dbReference type="Rhea" id="RHEA-COMP:11604"/>
        <dbReference type="ChEBI" id="CHEBI:15378"/>
        <dbReference type="ChEBI" id="CHEBI:29999"/>
        <dbReference type="ChEBI" id="CHEBI:30616"/>
        <dbReference type="ChEBI" id="CHEBI:83421"/>
        <dbReference type="ChEBI" id="CHEBI:456216"/>
        <dbReference type="EC" id="2.7.11.24"/>
    </reaction>
</comment>
<evidence type="ECO:0000313" key="14">
    <source>
        <dbReference type="EMBL" id="OAD57006.1"/>
    </source>
</evidence>
<feature type="region of interest" description="Disordered" evidence="12">
    <location>
        <begin position="346"/>
        <end position="380"/>
    </location>
</feature>
<feature type="compositionally biased region" description="Low complexity" evidence="12">
    <location>
        <begin position="352"/>
        <end position="364"/>
    </location>
</feature>
<dbReference type="InterPro" id="IPR003527">
    <property type="entry name" value="MAP_kinase_CS"/>
</dbReference>
<dbReference type="Gene3D" id="1.10.510.10">
    <property type="entry name" value="Transferase(Phosphotransferase) domain 1"/>
    <property type="match status" value="2"/>
</dbReference>
<feature type="domain" description="Protein kinase" evidence="13">
    <location>
        <begin position="174"/>
        <end position="447"/>
    </location>
</feature>
<dbReference type="GO" id="GO:0106310">
    <property type="term" value="F:protein serine kinase activity"/>
    <property type="evidence" value="ECO:0007669"/>
    <property type="project" value="UniProtKB-UniRule"/>
</dbReference>
<proteinExistence type="inferred from homology"/>
<evidence type="ECO:0000256" key="5">
    <source>
        <dbReference type="ARBA" id="ARBA00022679"/>
    </source>
</evidence>
<evidence type="ECO:0000256" key="4">
    <source>
        <dbReference type="ARBA" id="ARBA00022553"/>
    </source>
</evidence>
<dbReference type="EC" id="2.7.11.24" evidence="11"/>
<dbReference type="FunFam" id="3.30.200.20:FF:000210">
    <property type="entry name" value="Mitogen-activated protein kinase"/>
    <property type="match status" value="2"/>
</dbReference>
<dbReference type="GO" id="GO:0036477">
    <property type="term" value="C:somatodendritic compartment"/>
    <property type="evidence" value="ECO:0007669"/>
    <property type="project" value="UniProtKB-ARBA"/>
</dbReference>
<dbReference type="AlphaFoldDB" id="A0A310SK00"/>